<reference evidence="1" key="1">
    <citation type="submission" date="2021-01" db="EMBL/GenBank/DDBJ databases">
        <title>Genomic Encyclopedia of Type Strains, Phase IV (KMG-IV): sequencing the most valuable type-strain genomes for metagenomic binning, comparative biology and taxonomic classification.</title>
        <authorList>
            <person name="Goeker M."/>
        </authorList>
    </citation>
    <scope>NUCLEOTIDE SEQUENCE</scope>
    <source>
        <strain evidence="1">DSM 21943</strain>
    </source>
</reference>
<protein>
    <submittedName>
        <fullName evidence="1">Uncharacterized protein</fullName>
    </submittedName>
</protein>
<evidence type="ECO:0000313" key="2">
    <source>
        <dbReference type="Proteomes" id="UP001179280"/>
    </source>
</evidence>
<name>A0ABS2SNJ5_9BACI</name>
<dbReference type="Proteomes" id="UP001179280">
    <property type="component" value="Unassembled WGS sequence"/>
</dbReference>
<accession>A0ABS2SNJ5</accession>
<dbReference type="EMBL" id="JAFBCV010000001">
    <property type="protein sequence ID" value="MBM7837088.1"/>
    <property type="molecule type" value="Genomic_DNA"/>
</dbReference>
<dbReference type="RefSeq" id="WP_204463873.1">
    <property type="nucleotide sequence ID" value="NZ_JAFBCV010000001.1"/>
</dbReference>
<evidence type="ECO:0000313" key="1">
    <source>
        <dbReference type="EMBL" id="MBM7837088.1"/>
    </source>
</evidence>
<keyword evidence="2" id="KW-1185">Reference proteome</keyword>
<organism evidence="1 2">
    <name type="scientific">Shouchella xiaoxiensis</name>
    <dbReference type="NCBI Taxonomy" id="766895"/>
    <lineage>
        <taxon>Bacteria</taxon>
        <taxon>Bacillati</taxon>
        <taxon>Bacillota</taxon>
        <taxon>Bacilli</taxon>
        <taxon>Bacillales</taxon>
        <taxon>Bacillaceae</taxon>
        <taxon>Shouchella</taxon>
    </lineage>
</organism>
<comment type="caution">
    <text evidence="1">The sequence shown here is derived from an EMBL/GenBank/DDBJ whole genome shotgun (WGS) entry which is preliminary data.</text>
</comment>
<sequence length="155" mass="18065">MKTYSKMVVGFHSEKFNSYGAVDEWLYYAQRKESKVGLQPMPSDTHFFIALNEQRTRSEMGVVKQISKPISAEELAILDYTSRGVPIDKLTQLAITEYETFLEKVNTIPEQTPVGVFLTDKLTNDMKKVEYLKLYTLPLKRWTEERKEALFGWRV</sequence>
<gene>
    <name evidence="1" type="ORF">JOC54_000319</name>
</gene>
<proteinExistence type="predicted"/>